<keyword evidence="5" id="KW-1185">Reference proteome</keyword>
<feature type="domain" description="Bacterial type II secretion system protein E" evidence="3">
    <location>
        <begin position="101"/>
        <end position="385"/>
    </location>
</feature>
<proteinExistence type="inferred from homology"/>
<dbReference type="RefSeq" id="WP_378226920.1">
    <property type="nucleotide sequence ID" value="NZ_BAABFP010000005.1"/>
</dbReference>
<comment type="caution">
    <text evidence="4">The sequence shown here is derived from an EMBL/GenBank/DDBJ whole genome shotgun (WGS) entry which is preliminary data.</text>
</comment>
<comment type="similarity">
    <text evidence="1">Belongs to the GSP E family.</text>
</comment>
<dbReference type="Proteomes" id="UP001596189">
    <property type="component" value="Unassembled WGS sequence"/>
</dbReference>
<sequence length="468" mass="51469">MRGQFSEGFAGPGRDDDTRTGSAAATGTSGASAGETDQRLVERFKTKLLDEVDLHELGRLDAAQRRVRLERVLAHLVSREGIILSSRERNALIRRVVDDAVGLGVLEPLLGDDTISEIMINGHQELYVERFGQLQRMPSGFTSEEQLLQTIDRMVSTVNRRVDESSPMVDARLPPDARMPRGARVHVVLPPLALNGPTVTIRLFPKAYGLDELLKRGSLNRQTAELLAACVRARMNIIVSGGTASGKTTMLNALSAFIPEHERIITIEDAAELSLQQQHLVRLETRPPNVEGRGQVTIRDLVRNALRMRPDRIIVGEVRAGEALDMLQAMNTGHEGSLATVHANTSADALARLETLASMSDVEVPFRALHEQVNEAVDIVVQLQRGSDGTRRITEVACLESRRDAPFEVRPVMTWEPEHIGPDGKRGSFVSHPVPRSLVRKLRRAGEELPGSVHALDPLTGSSMEWAE</sequence>
<accession>A0ABW1J8E8</accession>
<dbReference type="Gene3D" id="3.30.450.380">
    <property type="match status" value="1"/>
</dbReference>
<dbReference type="PANTHER" id="PTHR30486:SF15">
    <property type="entry name" value="TYPE II_IV SECRETION SYSTEM ATPASE"/>
    <property type="match status" value="1"/>
</dbReference>
<evidence type="ECO:0000256" key="1">
    <source>
        <dbReference type="ARBA" id="ARBA00006611"/>
    </source>
</evidence>
<dbReference type="Gene3D" id="3.40.50.300">
    <property type="entry name" value="P-loop containing nucleotide triphosphate hydrolases"/>
    <property type="match status" value="1"/>
</dbReference>
<evidence type="ECO:0000256" key="2">
    <source>
        <dbReference type="SAM" id="MobiDB-lite"/>
    </source>
</evidence>
<protein>
    <submittedName>
        <fullName evidence="4">CpaF family protein</fullName>
    </submittedName>
</protein>
<dbReference type="SUPFAM" id="SSF52540">
    <property type="entry name" value="P-loop containing nucleoside triphosphate hydrolases"/>
    <property type="match status" value="1"/>
</dbReference>
<evidence type="ECO:0000259" key="3">
    <source>
        <dbReference type="Pfam" id="PF00437"/>
    </source>
</evidence>
<reference evidence="5" key="1">
    <citation type="journal article" date="2019" name="Int. J. Syst. Evol. Microbiol.">
        <title>The Global Catalogue of Microorganisms (GCM) 10K type strain sequencing project: providing services to taxonomists for standard genome sequencing and annotation.</title>
        <authorList>
            <consortium name="The Broad Institute Genomics Platform"/>
            <consortium name="The Broad Institute Genome Sequencing Center for Infectious Disease"/>
            <person name="Wu L."/>
            <person name="Ma J."/>
        </authorList>
    </citation>
    <scope>NUCLEOTIDE SEQUENCE [LARGE SCALE GENOMIC DNA]</scope>
    <source>
        <strain evidence="5">KACC 14249</strain>
    </source>
</reference>
<dbReference type="InterPro" id="IPR001482">
    <property type="entry name" value="T2SS/T4SS_dom"/>
</dbReference>
<dbReference type="Pfam" id="PF00437">
    <property type="entry name" value="T2SSE"/>
    <property type="match status" value="1"/>
</dbReference>
<dbReference type="PANTHER" id="PTHR30486">
    <property type="entry name" value="TWITCHING MOTILITY PROTEIN PILT"/>
    <property type="match status" value="1"/>
</dbReference>
<organism evidence="4 5">
    <name type="scientific">Angustibacter luteus</name>
    <dbReference type="NCBI Taxonomy" id="658456"/>
    <lineage>
        <taxon>Bacteria</taxon>
        <taxon>Bacillati</taxon>
        <taxon>Actinomycetota</taxon>
        <taxon>Actinomycetes</taxon>
        <taxon>Kineosporiales</taxon>
        <taxon>Kineosporiaceae</taxon>
    </lineage>
</organism>
<evidence type="ECO:0000313" key="4">
    <source>
        <dbReference type="EMBL" id="MFC6005536.1"/>
    </source>
</evidence>
<feature type="compositionally biased region" description="Low complexity" evidence="2">
    <location>
        <begin position="20"/>
        <end position="34"/>
    </location>
</feature>
<dbReference type="InterPro" id="IPR050921">
    <property type="entry name" value="T4SS_GSP_E_ATPase"/>
</dbReference>
<feature type="region of interest" description="Disordered" evidence="2">
    <location>
        <begin position="1"/>
        <end position="37"/>
    </location>
</feature>
<gene>
    <name evidence="4" type="ORF">ACFQDO_00195</name>
</gene>
<dbReference type="InterPro" id="IPR027417">
    <property type="entry name" value="P-loop_NTPase"/>
</dbReference>
<evidence type="ECO:0000313" key="5">
    <source>
        <dbReference type="Proteomes" id="UP001596189"/>
    </source>
</evidence>
<dbReference type="EMBL" id="JBHSRD010000002">
    <property type="protein sequence ID" value="MFC6005536.1"/>
    <property type="molecule type" value="Genomic_DNA"/>
</dbReference>
<name>A0ABW1J8E8_9ACTN</name>
<dbReference type="CDD" id="cd01130">
    <property type="entry name" value="VirB11-like_ATPase"/>
    <property type="match status" value="1"/>
</dbReference>